<dbReference type="InterPro" id="IPR036259">
    <property type="entry name" value="MFS_trans_sf"/>
</dbReference>
<proteinExistence type="predicted"/>
<feature type="transmembrane region" description="Helical" evidence="4">
    <location>
        <begin position="36"/>
        <end position="61"/>
    </location>
</feature>
<feature type="transmembrane region" description="Helical" evidence="4">
    <location>
        <begin position="398"/>
        <end position="417"/>
    </location>
</feature>
<evidence type="ECO:0000256" key="1">
    <source>
        <dbReference type="ARBA" id="ARBA00022692"/>
    </source>
</evidence>
<dbReference type="EMBL" id="CP000542">
    <property type="protein sequence ID" value="ABM57419.1"/>
    <property type="molecule type" value="Genomic_DNA"/>
</dbReference>
<reference evidence="7" key="1">
    <citation type="submission" date="2006-12" db="EMBL/GenBank/DDBJ databases">
        <title>Complete sequence of chromosome 1 of Verminephrobacter eiseniae EF01-2.</title>
        <authorList>
            <person name="Copeland A."/>
            <person name="Lucas S."/>
            <person name="Lapidus A."/>
            <person name="Barry K."/>
            <person name="Detter J.C."/>
            <person name="Glavina del Rio T."/>
            <person name="Dalin E."/>
            <person name="Tice H."/>
            <person name="Pitluck S."/>
            <person name="Chertkov O."/>
            <person name="Brettin T."/>
            <person name="Bruce D."/>
            <person name="Han C."/>
            <person name="Tapia R."/>
            <person name="Gilna P."/>
            <person name="Schmutz J."/>
            <person name="Larimer F."/>
            <person name="Land M."/>
            <person name="Hauser L."/>
            <person name="Kyrpides N."/>
            <person name="Kim E."/>
            <person name="Stahl D."/>
            <person name="Richardson P."/>
        </authorList>
    </citation>
    <scope>NUCLEOTIDE SEQUENCE [LARGE SCALE GENOMIC DNA]</scope>
    <source>
        <strain evidence="7">EF01-2</strain>
    </source>
</reference>
<dbReference type="AlphaFoldDB" id="A1WIG2"/>
<dbReference type="PANTHER" id="PTHR11360:SF284">
    <property type="entry name" value="EG:103B4.3 PROTEIN-RELATED"/>
    <property type="match status" value="1"/>
</dbReference>
<dbReference type="SUPFAM" id="SSF103473">
    <property type="entry name" value="MFS general substrate transporter"/>
    <property type="match status" value="1"/>
</dbReference>
<dbReference type="PANTHER" id="PTHR11360">
    <property type="entry name" value="MONOCARBOXYLATE TRANSPORTER"/>
    <property type="match status" value="1"/>
</dbReference>
<evidence type="ECO:0000313" key="7">
    <source>
        <dbReference type="Proteomes" id="UP000000374"/>
    </source>
</evidence>
<dbReference type="eggNOG" id="COG2814">
    <property type="taxonomic scope" value="Bacteria"/>
</dbReference>
<keyword evidence="7" id="KW-1185">Reference proteome</keyword>
<evidence type="ECO:0000256" key="3">
    <source>
        <dbReference type="ARBA" id="ARBA00023136"/>
    </source>
</evidence>
<feature type="transmembrane region" description="Helical" evidence="4">
    <location>
        <begin position="277"/>
        <end position="300"/>
    </location>
</feature>
<feature type="transmembrane region" description="Helical" evidence="4">
    <location>
        <begin position="334"/>
        <end position="355"/>
    </location>
</feature>
<keyword evidence="2 4" id="KW-1133">Transmembrane helix</keyword>
<dbReference type="Gene3D" id="1.20.1250.20">
    <property type="entry name" value="MFS general substrate transporter like domains"/>
    <property type="match status" value="2"/>
</dbReference>
<feature type="transmembrane region" description="Helical" evidence="4">
    <location>
        <begin position="102"/>
        <end position="121"/>
    </location>
</feature>
<feature type="domain" description="Major facilitator superfamily (MFS) profile" evidence="5">
    <location>
        <begin position="35"/>
        <end position="422"/>
    </location>
</feature>
<feature type="transmembrane region" description="Helical" evidence="4">
    <location>
        <begin position="307"/>
        <end position="328"/>
    </location>
</feature>
<evidence type="ECO:0000256" key="4">
    <source>
        <dbReference type="SAM" id="Phobius"/>
    </source>
</evidence>
<dbReference type="CDD" id="cd17355">
    <property type="entry name" value="MFS_YcxA_like"/>
    <property type="match status" value="1"/>
</dbReference>
<dbReference type="InterPro" id="IPR020846">
    <property type="entry name" value="MFS_dom"/>
</dbReference>
<dbReference type="KEGG" id="vei:Veis_1663"/>
<feature type="transmembrane region" description="Helical" evidence="4">
    <location>
        <begin position="243"/>
        <end position="265"/>
    </location>
</feature>
<evidence type="ECO:0000313" key="6">
    <source>
        <dbReference type="EMBL" id="ABM57419.1"/>
    </source>
</evidence>
<name>A1WIG2_VEREI</name>
<sequence length="430" mass="46262">MQRQRRWHGSRGAPAEQMQSRYIAAMPTHPPKLSMLQVLICGASVVTLSMGIRHGFGLWLLPITQEMGWTRQSFALAIAIQNLSWGIVGIFVGMIADRFGAFRVLIGGALLYGLGLVGMALAPTPTWFALSAGILIGAAQAGTTYAVIYGVLGRQLAPERRSWAMGVAAAAGSFGQFLMVPVEGWLIAGLGWQQALLALALMVLLIVPLAFGLREPGFGGATPVKRDQTIVQALGEALRYPSFTLLMMGYFVCGFQVVFIGVHMPSYLKDHGLSPQVASYSLALIGLFNVFGTYIAGVLGQHLPKRYLLAFIYSARAVSITIFLLVPLSPASVYIFSSVMGALWLSTIPLTNATIAQIFGIQHLSMLGGFVFFGHQIGSFIGVWLGGYLYDVTGSYDIVWFISIGLGLFAALVNLPIKERPIARNVALSA</sequence>
<organism evidence="6 7">
    <name type="scientific">Verminephrobacter eiseniae (strain EF01-2)</name>
    <dbReference type="NCBI Taxonomy" id="391735"/>
    <lineage>
        <taxon>Bacteria</taxon>
        <taxon>Pseudomonadati</taxon>
        <taxon>Pseudomonadota</taxon>
        <taxon>Betaproteobacteria</taxon>
        <taxon>Burkholderiales</taxon>
        <taxon>Comamonadaceae</taxon>
        <taxon>Verminephrobacter</taxon>
    </lineage>
</organism>
<evidence type="ECO:0000259" key="5">
    <source>
        <dbReference type="PROSITE" id="PS50850"/>
    </source>
</evidence>
<accession>A1WIG2</accession>
<feature type="transmembrane region" description="Helical" evidence="4">
    <location>
        <begin position="127"/>
        <end position="152"/>
    </location>
</feature>
<keyword evidence="3 4" id="KW-0472">Membrane</keyword>
<dbReference type="GO" id="GO:0022857">
    <property type="term" value="F:transmembrane transporter activity"/>
    <property type="evidence" value="ECO:0007669"/>
    <property type="project" value="InterPro"/>
</dbReference>
<feature type="transmembrane region" description="Helical" evidence="4">
    <location>
        <begin position="194"/>
        <end position="213"/>
    </location>
</feature>
<feature type="transmembrane region" description="Helical" evidence="4">
    <location>
        <begin position="164"/>
        <end position="188"/>
    </location>
</feature>
<dbReference type="Pfam" id="PF07690">
    <property type="entry name" value="MFS_1"/>
    <property type="match status" value="1"/>
</dbReference>
<keyword evidence="1 4" id="KW-0812">Transmembrane</keyword>
<dbReference type="Proteomes" id="UP000000374">
    <property type="component" value="Chromosome"/>
</dbReference>
<feature type="transmembrane region" description="Helical" evidence="4">
    <location>
        <begin position="367"/>
        <end position="386"/>
    </location>
</feature>
<feature type="transmembrane region" description="Helical" evidence="4">
    <location>
        <begin position="73"/>
        <end position="95"/>
    </location>
</feature>
<protein>
    <submittedName>
        <fullName evidence="6">Major facilitator superfamily MFS_1</fullName>
    </submittedName>
</protein>
<dbReference type="InterPro" id="IPR011701">
    <property type="entry name" value="MFS"/>
</dbReference>
<dbReference type="PROSITE" id="PS50850">
    <property type="entry name" value="MFS"/>
    <property type="match status" value="1"/>
</dbReference>
<dbReference type="InterPro" id="IPR050327">
    <property type="entry name" value="Proton-linked_MCT"/>
</dbReference>
<dbReference type="STRING" id="391735.Veis_1663"/>
<evidence type="ECO:0000256" key="2">
    <source>
        <dbReference type="ARBA" id="ARBA00022989"/>
    </source>
</evidence>
<gene>
    <name evidence="6" type="ordered locus">Veis_1663</name>
</gene>
<dbReference type="HOGENOM" id="CLU_001265_59_9_4"/>